<evidence type="ECO:0000313" key="4">
    <source>
        <dbReference type="Proteomes" id="UP001152604"/>
    </source>
</evidence>
<reference evidence="3" key="1">
    <citation type="submission" date="2022-03" db="EMBL/GenBank/DDBJ databases">
        <authorList>
            <person name="Brunel B."/>
        </authorList>
    </citation>
    <scope>NUCLEOTIDE SEQUENCE</scope>
    <source>
        <strain evidence="3">STM4922sample</strain>
    </source>
</reference>
<dbReference type="RefSeq" id="WP_254027982.1">
    <property type="nucleotide sequence ID" value="NZ_CAKXZS010000074.1"/>
</dbReference>
<dbReference type="EMBL" id="CAKXZS010000074">
    <property type="protein sequence ID" value="CAH2407601.1"/>
    <property type="molecule type" value="Genomic_DNA"/>
</dbReference>
<organism evidence="3 4">
    <name type="scientific">Mesorhizobium ventifaucium</name>
    <dbReference type="NCBI Taxonomy" id="666020"/>
    <lineage>
        <taxon>Bacteria</taxon>
        <taxon>Pseudomonadati</taxon>
        <taxon>Pseudomonadota</taxon>
        <taxon>Alphaproteobacteria</taxon>
        <taxon>Hyphomicrobiales</taxon>
        <taxon>Phyllobacteriaceae</taxon>
        <taxon>Mesorhizobium</taxon>
    </lineage>
</organism>
<evidence type="ECO:0000259" key="1">
    <source>
        <dbReference type="Pfam" id="PF01609"/>
    </source>
</evidence>
<sequence length="363" mass="40531">METIQAVFGHLDPRDQNARHDFCEILFIAFAAMLCGAKNCSDIWRFGQEKEVMLRQVLTLAHGIPSHDTFSALFRKLVPSAFAEAFAGFMRHVASAAGGAGQIAIDGKSMRGAFEKGRQFAPRMMVSAWGAQLRMTLAALPAQSGNEARAAIELLRLIDLRGAVVTADALHCSARMAEEITRRGGDYVLALKGNQKLLLADAERLIARRPTPKAALAVTEEVSHGRLERRAARVVRAPGLGRKHGFAGLAAIGEVKRTRVIDGKRQEERCLYVLSQPMSANDLLPVVRRHWDVENGLHWQLDVVFRENNCRTRKDHGPENLALLRRFCLNTFRADSKKDTMRGKMMRAGWNDAYLFQLMTQMR</sequence>
<dbReference type="Pfam" id="PF13808">
    <property type="entry name" value="DDE_Tnp_1_assoc"/>
    <property type="match status" value="1"/>
</dbReference>
<gene>
    <name evidence="3" type="ORF">MES4922_760001</name>
</gene>
<dbReference type="PANTHER" id="PTHR30298:SF0">
    <property type="entry name" value="PROTEIN YBFL-RELATED"/>
    <property type="match status" value="1"/>
</dbReference>
<dbReference type="Proteomes" id="UP001152604">
    <property type="component" value="Unassembled WGS sequence"/>
</dbReference>
<protein>
    <submittedName>
        <fullName evidence="3">Transposase</fullName>
    </submittedName>
</protein>
<evidence type="ECO:0000313" key="3">
    <source>
        <dbReference type="EMBL" id="CAH2407601.1"/>
    </source>
</evidence>
<dbReference type="InterPro" id="IPR047647">
    <property type="entry name" value="ISAs1_transpos"/>
</dbReference>
<dbReference type="InterPro" id="IPR032806">
    <property type="entry name" value="YbfD_N"/>
</dbReference>
<comment type="caution">
    <text evidence="3">The sequence shown here is derived from an EMBL/GenBank/DDBJ whole genome shotgun (WGS) entry which is preliminary data.</text>
</comment>
<evidence type="ECO:0000259" key="2">
    <source>
        <dbReference type="Pfam" id="PF13808"/>
    </source>
</evidence>
<feature type="domain" description="H repeat-associated protein N-terminal" evidence="2">
    <location>
        <begin position="12"/>
        <end position="90"/>
    </location>
</feature>
<accession>A0ABN8KBE3</accession>
<feature type="domain" description="Transposase IS4-like" evidence="1">
    <location>
        <begin position="102"/>
        <end position="330"/>
    </location>
</feature>
<name>A0ABN8KBE3_9HYPH</name>
<keyword evidence="4" id="KW-1185">Reference proteome</keyword>
<dbReference type="NCBIfam" id="NF033564">
    <property type="entry name" value="transpos_ISAs1"/>
    <property type="match status" value="1"/>
</dbReference>
<dbReference type="Pfam" id="PF01609">
    <property type="entry name" value="DDE_Tnp_1"/>
    <property type="match status" value="1"/>
</dbReference>
<proteinExistence type="predicted"/>
<dbReference type="InterPro" id="IPR002559">
    <property type="entry name" value="Transposase_11"/>
</dbReference>
<dbReference type="PANTHER" id="PTHR30298">
    <property type="entry name" value="H REPEAT-ASSOCIATED PREDICTED TRANSPOSASE"/>
    <property type="match status" value="1"/>
</dbReference>
<dbReference type="InterPro" id="IPR051698">
    <property type="entry name" value="Transposase_11-like"/>
</dbReference>